<proteinExistence type="predicted"/>
<name>A0A939K7A8_9BACT</name>
<dbReference type="EMBL" id="JAFMYV010000009">
    <property type="protein sequence ID" value="MBO0938425.1"/>
    <property type="molecule type" value="Genomic_DNA"/>
</dbReference>
<protein>
    <submittedName>
        <fullName evidence="1">Uncharacterized protein</fullName>
    </submittedName>
</protein>
<keyword evidence="2" id="KW-1185">Reference proteome</keyword>
<evidence type="ECO:0000313" key="2">
    <source>
        <dbReference type="Proteomes" id="UP000664034"/>
    </source>
</evidence>
<comment type="caution">
    <text evidence="1">The sequence shown here is derived from an EMBL/GenBank/DDBJ whole genome shotgun (WGS) entry which is preliminary data.</text>
</comment>
<sequence>MYFLLTGLIGLTSCKPCRSPEHKRLGPESLTYFGSQKNGSWWVFERKSDRARDSVYLTNYSRQTERPIDINVCYDLEAVRYQLVGKGVLCQRSIVTIDARGSIDQVNFVDNGINNPLFYFSLYTANNQGFERGPYADFERLTSYTVNGVSYPNVTKVYAKAPQYNRSGAMTYVVWRTLYITPEVGLIRAEYIPTSQGGVRETYDLIKYSIVH</sequence>
<dbReference type="Proteomes" id="UP000664034">
    <property type="component" value="Unassembled WGS sequence"/>
</dbReference>
<gene>
    <name evidence="1" type="ORF">J2I47_17875</name>
</gene>
<organism evidence="1 2">
    <name type="scientific">Fibrella rubiginis</name>
    <dbReference type="NCBI Taxonomy" id="2817060"/>
    <lineage>
        <taxon>Bacteria</taxon>
        <taxon>Pseudomonadati</taxon>
        <taxon>Bacteroidota</taxon>
        <taxon>Cytophagia</taxon>
        <taxon>Cytophagales</taxon>
        <taxon>Spirosomataceae</taxon>
        <taxon>Fibrella</taxon>
    </lineage>
</organism>
<evidence type="ECO:0000313" key="1">
    <source>
        <dbReference type="EMBL" id="MBO0938425.1"/>
    </source>
</evidence>
<dbReference type="RefSeq" id="WP_207365958.1">
    <property type="nucleotide sequence ID" value="NZ_JAFMYV010000009.1"/>
</dbReference>
<reference evidence="1" key="1">
    <citation type="submission" date="2021-03" db="EMBL/GenBank/DDBJ databases">
        <title>Fibrella sp. HMF5335 genome sequencing and assembly.</title>
        <authorList>
            <person name="Kang H."/>
            <person name="Kim H."/>
            <person name="Bae S."/>
            <person name="Joh K."/>
        </authorList>
    </citation>
    <scope>NUCLEOTIDE SEQUENCE</scope>
    <source>
        <strain evidence="1">HMF5335</strain>
    </source>
</reference>
<dbReference type="AlphaFoldDB" id="A0A939K7A8"/>
<accession>A0A939K7A8</accession>